<dbReference type="GO" id="GO:0006351">
    <property type="term" value="P:DNA-templated transcription"/>
    <property type="evidence" value="ECO:0007669"/>
    <property type="project" value="InterPro"/>
</dbReference>
<dbReference type="GeneID" id="85455120"/>
<evidence type="ECO:0000313" key="9">
    <source>
        <dbReference type="Proteomes" id="UP001224890"/>
    </source>
</evidence>
<dbReference type="InterPro" id="IPR007219">
    <property type="entry name" value="XnlR_reg_dom"/>
</dbReference>
<comment type="caution">
    <text evidence="8">The sequence shown here is derived from an EMBL/GenBank/DDBJ whole genome shotgun (WGS) entry which is preliminary data.</text>
</comment>
<evidence type="ECO:0000256" key="1">
    <source>
        <dbReference type="ARBA" id="ARBA00004123"/>
    </source>
</evidence>
<accession>A0AAJ0A792</accession>
<dbReference type="CDD" id="cd00067">
    <property type="entry name" value="GAL4"/>
    <property type="match status" value="1"/>
</dbReference>
<gene>
    <name evidence="8" type="ORF">BDP55DRAFT_567449</name>
</gene>
<organism evidence="8 9">
    <name type="scientific">Colletotrichum godetiae</name>
    <dbReference type="NCBI Taxonomy" id="1209918"/>
    <lineage>
        <taxon>Eukaryota</taxon>
        <taxon>Fungi</taxon>
        <taxon>Dikarya</taxon>
        <taxon>Ascomycota</taxon>
        <taxon>Pezizomycotina</taxon>
        <taxon>Sordariomycetes</taxon>
        <taxon>Hypocreomycetidae</taxon>
        <taxon>Glomerellales</taxon>
        <taxon>Glomerellaceae</taxon>
        <taxon>Colletotrichum</taxon>
        <taxon>Colletotrichum acutatum species complex</taxon>
    </lineage>
</organism>
<evidence type="ECO:0000256" key="6">
    <source>
        <dbReference type="SAM" id="MobiDB-lite"/>
    </source>
</evidence>
<dbReference type="GO" id="GO:0003677">
    <property type="term" value="F:DNA binding"/>
    <property type="evidence" value="ECO:0007669"/>
    <property type="project" value="InterPro"/>
</dbReference>
<dbReference type="InterPro" id="IPR050815">
    <property type="entry name" value="TF_fung"/>
</dbReference>
<feature type="domain" description="Zn(2)-C6 fungal-type" evidence="7">
    <location>
        <begin position="10"/>
        <end position="42"/>
    </location>
</feature>
<dbReference type="InterPro" id="IPR036864">
    <property type="entry name" value="Zn2-C6_fun-type_DNA-bd_sf"/>
</dbReference>
<dbReference type="Proteomes" id="UP001224890">
    <property type="component" value="Unassembled WGS sequence"/>
</dbReference>
<dbReference type="PROSITE" id="PS00463">
    <property type="entry name" value="ZN2_CY6_FUNGAL_1"/>
    <property type="match status" value="1"/>
</dbReference>
<dbReference type="EMBL" id="JAHMHR010000095">
    <property type="protein sequence ID" value="KAK1657344.1"/>
    <property type="molecule type" value="Genomic_DNA"/>
</dbReference>
<dbReference type="SMART" id="SM00066">
    <property type="entry name" value="GAL4"/>
    <property type="match status" value="1"/>
</dbReference>
<dbReference type="PANTHER" id="PTHR47338">
    <property type="entry name" value="ZN(II)2CYS6 TRANSCRIPTION FACTOR (EUROFUNG)-RELATED"/>
    <property type="match status" value="1"/>
</dbReference>
<dbReference type="PROSITE" id="PS50048">
    <property type="entry name" value="ZN2_CY6_FUNGAL_2"/>
    <property type="match status" value="1"/>
</dbReference>
<dbReference type="Pfam" id="PF00172">
    <property type="entry name" value="Zn_clus"/>
    <property type="match status" value="1"/>
</dbReference>
<dbReference type="Gene3D" id="4.10.240.10">
    <property type="entry name" value="Zn(2)-C6 fungal-type DNA-binding domain"/>
    <property type="match status" value="1"/>
</dbReference>
<comment type="subcellular location">
    <subcellularLocation>
        <location evidence="1">Nucleus</location>
    </subcellularLocation>
</comment>
<keyword evidence="4" id="KW-0804">Transcription</keyword>
<dbReference type="AlphaFoldDB" id="A0AAJ0A792"/>
<dbReference type="SMART" id="SM00906">
    <property type="entry name" value="Fungal_trans"/>
    <property type="match status" value="1"/>
</dbReference>
<name>A0AAJ0A792_9PEZI</name>
<keyword evidence="5" id="KW-0539">Nucleus</keyword>
<dbReference type="SUPFAM" id="SSF57701">
    <property type="entry name" value="Zn2/Cys6 DNA-binding domain"/>
    <property type="match status" value="1"/>
</dbReference>
<keyword evidence="2" id="KW-0479">Metal-binding</keyword>
<sequence length="651" mass="73541">MRPPMRSSIACLRCRKFKIKCDNDNMGSPCGTCIKAGHKCEYRDPTPLPARRAEPPTAKKQESVVGNDRKRVKKPKDTTSSDGRTVAALAQEVLSAPYLTVDLWHQLFDIYKLHFAAEISFLHFPTLKVIIRDKDIKKPSTESDLILLGILALTARFHPDLVKDVAHITHGKTAGPKSRGTLPRPELSMAPEYFTNVLIKALGPLESALTTATVVHVQAFLMLGVYNWSQPNGGQAAWMYIGVAIQMAQVLKLGVGDKPLSGKRTWAPSPGPGKSTQVPSDRWRDQEIRRRTMFSCLVLNRLLSCRSDRVSMVRSDDLQIQLPCTQHAFDLGRIVYTGFMQKMGHEMESPIDDSVLSRFVQLVDVWGDITKYSLAGGRYTESLPPWDEESAFNQLRVKVDTFYNHLPDEFTWSRSNFLKHDNSIYVSLHMLGALCKIMLHREYIPFIAINCPEPIGPLDEPVFDPETVPNHFWERSAEQVFKAGREIIDLISTCRDKLPHSTLVIFAIWQAAFVVIYARHYPHMDTQNHMVSKQEIEERNPGTMSRNTQTGNTSIAFQALTKVALYFSMASNYVTYFKDLDQYLTKVYSDYTNRDSRKSGDGSPTIRLGGGGGGLEEWRVKADEIREPCLRHADGKHQHRFPSIEQSCALI</sequence>
<dbReference type="CDD" id="cd12148">
    <property type="entry name" value="fungal_TF_MHR"/>
    <property type="match status" value="1"/>
</dbReference>
<dbReference type="GO" id="GO:0005634">
    <property type="term" value="C:nucleus"/>
    <property type="evidence" value="ECO:0007669"/>
    <property type="project" value="UniProtKB-SubCell"/>
</dbReference>
<reference evidence="8" key="1">
    <citation type="submission" date="2021-06" db="EMBL/GenBank/DDBJ databases">
        <title>Comparative genomics, transcriptomics and evolutionary studies reveal genomic signatures of adaptation to plant cell wall in hemibiotrophic fungi.</title>
        <authorList>
            <consortium name="DOE Joint Genome Institute"/>
            <person name="Baroncelli R."/>
            <person name="Diaz J.F."/>
            <person name="Benocci T."/>
            <person name="Peng M."/>
            <person name="Battaglia E."/>
            <person name="Haridas S."/>
            <person name="Andreopoulos W."/>
            <person name="Labutti K."/>
            <person name="Pangilinan J."/>
            <person name="Floch G.L."/>
            <person name="Makela M.R."/>
            <person name="Henrissat B."/>
            <person name="Grigoriev I.V."/>
            <person name="Crouch J.A."/>
            <person name="De Vries R.P."/>
            <person name="Sukno S.A."/>
            <person name="Thon M.R."/>
        </authorList>
    </citation>
    <scope>NUCLEOTIDE SEQUENCE</scope>
    <source>
        <strain evidence="8">CBS 193.32</strain>
    </source>
</reference>
<dbReference type="InterPro" id="IPR001138">
    <property type="entry name" value="Zn2Cys6_DnaBD"/>
</dbReference>
<evidence type="ECO:0000256" key="2">
    <source>
        <dbReference type="ARBA" id="ARBA00022723"/>
    </source>
</evidence>
<dbReference type="RefSeq" id="XP_060422108.1">
    <property type="nucleotide sequence ID" value="XM_060570594.1"/>
</dbReference>
<dbReference type="PANTHER" id="PTHR47338:SF5">
    <property type="entry name" value="ZN(II)2CYS6 TRANSCRIPTION FACTOR (EUROFUNG)"/>
    <property type="match status" value="1"/>
</dbReference>
<keyword evidence="9" id="KW-1185">Reference proteome</keyword>
<feature type="compositionally biased region" description="Basic and acidic residues" evidence="6">
    <location>
        <begin position="51"/>
        <end position="62"/>
    </location>
</feature>
<keyword evidence="3" id="KW-0805">Transcription regulation</keyword>
<protein>
    <submittedName>
        <fullName evidence="8">Fungal-specific transcription factor</fullName>
    </submittedName>
</protein>
<evidence type="ECO:0000256" key="5">
    <source>
        <dbReference type="ARBA" id="ARBA00023242"/>
    </source>
</evidence>
<feature type="region of interest" description="Disordered" evidence="6">
    <location>
        <begin position="46"/>
        <end position="83"/>
    </location>
</feature>
<feature type="region of interest" description="Disordered" evidence="6">
    <location>
        <begin position="262"/>
        <end position="282"/>
    </location>
</feature>
<dbReference type="Pfam" id="PF04082">
    <property type="entry name" value="Fungal_trans"/>
    <property type="match status" value="1"/>
</dbReference>
<evidence type="ECO:0000313" key="8">
    <source>
        <dbReference type="EMBL" id="KAK1657344.1"/>
    </source>
</evidence>
<evidence type="ECO:0000256" key="4">
    <source>
        <dbReference type="ARBA" id="ARBA00023163"/>
    </source>
</evidence>
<dbReference type="GO" id="GO:0000981">
    <property type="term" value="F:DNA-binding transcription factor activity, RNA polymerase II-specific"/>
    <property type="evidence" value="ECO:0007669"/>
    <property type="project" value="InterPro"/>
</dbReference>
<evidence type="ECO:0000259" key="7">
    <source>
        <dbReference type="PROSITE" id="PS50048"/>
    </source>
</evidence>
<dbReference type="GO" id="GO:0008270">
    <property type="term" value="F:zinc ion binding"/>
    <property type="evidence" value="ECO:0007669"/>
    <property type="project" value="InterPro"/>
</dbReference>
<evidence type="ECO:0000256" key="3">
    <source>
        <dbReference type="ARBA" id="ARBA00023015"/>
    </source>
</evidence>
<proteinExistence type="predicted"/>